<comment type="caution">
    <text evidence="2">The sequence shown here is derived from an EMBL/GenBank/DDBJ whole genome shotgun (WGS) entry which is preliminary data.</text>
</comment>
<evidence type="ECO:0000256" key="1">
    <source>
        <dbReference type="SAM" id="MobiDB-lite"/>
    </source>
</evidence>
<dbReference type="STRING" id="314265.R2601_04243"/>
<dbReference type="Proteomes" id="UP000006230">
    <property type="component" value="Unassembled WGS sequence"/>
</dbReference>
<proteinExistence type="predicted"/>
<dbReference type="AlphaFoldDB" id="Q0FVZ7"/>
<organism evidence="2 3">
    <name type="scientific">Salipiger bermudensis (strain DSM 26914 / JCM 13377 / KCTC 12554 / HTCC2601)</name>
    <name type="common">Pelagibaca bermudensis</name>
    <dbReference type="NCBI Taxonomy" id="314265"/>
    <lineage>
        <taxon>Bacteria</taxon>
        <taxon>Pseudomonadati</taxon>
        <taxon>Pseudomonadota</taxon>
        <taxon>Alphaproteobacteria</taxon>
        <taxon>Rhodobacterales</taxon>
        <taxon>Roseobacteraceae</taxon>
        <taxon>Salipiger</taxon>
    </lineage>
</organism>
<protein>
    <submittedName>
        <fullName evidence="2">Uncharacterized protein</fullName>
    </submittedName>
</protein>
<keyword evidence="3" id="KW-1185">Reference proteome</keyword>
<evidence type="ECO:0000313" key="2">
    <source>
        <dbReference type="EMBL" id="EAU48755.1"/>
    </source>
</evidence>
<sequence>MAKAAGTTAQPGWALPKKSSYSKPWP</sequence>
<evidence type="ECO:0000313" key="3">
    <source>
        <dbReference type="Proteomes" id="UP000006230"/>
    </source>
</evidence>
<reference evidence="2 3" key="1">
    <citation type="journal article" date="2010" name="J. Bacteriol.">
        <title>Genome sequences of Pelagibaca bermudensis HTCC2601T and Maritimibacter alkaliphilus HTCC2654T, the type strains of two marine Roseobacter genera.</title>
        <authorList>
            <person name="Thrash J.C."/>
            <person name="Cho J.C."/>
            <person name="Ferriera S."/>
            <person name="Johnson J."/>
            <person name="Vergin K.L."/>
            <person name="Giovannoni S.J."/>
        </authorList>
    </citation>
    <scope>NUCLEOTIDE SEQUENCE [LARGE SCALE GENOMIC DNA]</scope>
    <source>
        <strain evidence="3">DSM 26914 / JCM 13377 / KCTC 12554 / HTCC2601</strain>
    </source>
</reference>
<feature type="region of interest" description="Disordered" evidence="1">
    <location>
        <begin position="1"/>
        <end position="26"/>
    </location>
</feature>
<dbReference type="EMBL" id="AATQ01000001">
    <property type="protein sequence ID" value="EAU48755.1"/>
    <property type="molecule type" value="Genomic_DNA"/>
</dbReference>
<name>Q0FVZ7_SALBH</name>
<accession>Q0FVZ7</accession>
<gene>
    <name evidence="2" type="ORF">R2601_04243</name>
</gene>
<dbReference type="HOGENOM" id="CLU_3416939_0_0_5"/>